<dbReference type="OrthoDB" id="9787621at2"/>
<dbReference type="PANTHER" id="PTHR43794">
    <property type="entry name" value="AMINOHYDROLASE SSNA-RELATED"/>
    <property type="match status" value="1"/>
</dbReference>
<evidence type="ECO:0000256" key="3">
    <source>
        <dbReference type="SAM" id="SignalP"/>
    </source>
</evidence>
<evidence type="ECO:0000313" key="5">
    <source>
        <dbReference type="EMBL" id="QCI12873.1"/>
    </source>
</evidence>
<dbReference type="Gene3D" id="2.30.40.10">
    <property type="entry name" value="Urease, subunit C, domain 1"/>
    <property type="match status" value="1"/>
</dbReference>
<dbReference type="Gene3D" id="3.20.20.140">
    <property type="entry name" value="Metal-dependent hydrolases"/>
    <property type="match status" value="1"/>
</dbReference>
<organism evidence="5 6">
    <name type="scientific">Pseudomonas putida</name>
    <name type="common">Arthrobacter siderocapsulatus</name>
    <dbReference type="NCBI Taxonomy" id="303"/>
    <lineage>
        <taxon>Bacteria</taxon>
        <taxon>Pseudomonadati</taxon>
        <taxon>Pseudomonadota</taxon>
        <taxon>Gammaproteobacteria</taxon>
        <taxon>Pseudomonadales</taxon>
        <taxon>Pseudomonadaceae</taxon>
        <taxon>Pseudomonas</taxon>
    </lineage>
</organism>
<dbReference type="PANTHER" id="PTHR43794:SF11">
    <property type="entry name" value="AMIDOHYDROLASE-RELATED DOMAIN-CONTAINING PROTEIN"/>
    <property type="match status" value="1"/>
</dbReference>
<dbReference type="InterPro" id="IPR050287">
    <property type="entry name" value="MTA/SAH_deaminase"/>
</dbReference>
<keyword evidence="3" id="KW-0732">Signal</keyword>
<feature type="signal peptide" evidence="3">
    <location>
        <begin position="1"/>
        <end position="37"/>
    </location>
</feature>
<dbReference type="InterPro" id="IPR032466">
    <property type="entry name" value="Metal_Hydrolase"/>
</dbReference>
<dbReference type="GO" id="GO:0016810">
    <property type="term" value="F:hydrolase activity, acting on carbon-nitrogen (but not peptide) bonds"/>
    <property type="evidence" value="ECO:0007669"/>
    <property type="project" value="InterPro"/>
</dbReference>
<dbReference type="InterPro" id="IPR006680">
    <property type="entry name" value="Amidohydro-rel"/>
</dbReference>
<dbReference type="Pfam" id="PF01979">
    <property type="entry name" value="Amidohydro_1"/>
    <property type="match status" value="1"/>
</dbReference>
<dbReference type="AlphaFoldDB" id="A0A4D6XAL6"/>
<dbReference type="EMBL" id="CP039371">
    <property type="protein sequence ID" value="QCI12873.1"/>
    <property type="molecule type" value="Genomic_DNA"/>
</dbReference>
<name>A0A4D6XAL6_PSEPU</name>
<accession>A0A4D6XAL6</accession>
<feature type="domain" description="Amidohydrolase-related" evidence="4">
    <location>
        <begin position="94"/>
        <end position="435"/>
    </location>
</feature>
<evidence type="ECO:0000256" key="2">
    <source>
        <dbReference type="ARBA" id="ARBA00022801"/>
    </source>
</evidence>
<sequence length="467" mass="50454">MPSIRHRHYVTKRKKRMKSPIVVLLFLLCSPWQLTSAKEPSASILIQGGRIMTMDPALGDIDQGDVLIRDGRIVAVGRDLQADDARRVDARGQIVLPGFIDTHNHLYVTTMRGQFRNHQGQFFPVSSRLAAKMSADDTYTAMRLGALELLAGGITTTGDFFDNVLSPAHGEAGLRALQDAGIRATLFYGGPDKTTRSPVDLEQLEALAQQRDGLVRMGLAWRLPRNRDDAANWAMRQREYDTARRLKIPIQVHVSGEAKPMFDALITRGYLYPGLTVVHATDATPDQLQALEKAGGSLSLTPVSEQRVGYGLTRLDHFSAVTRQGLGIDGNALAGSADMFASLRLAALTWSGGLRNEAAPDPRALLRLATQGGAAALGRADEIGSITPGKRADLQIIALDDINTSGFAGGDPAALLVYSARPENVRTVMVDGRLVKQDGKLLAADLPGLLQRAAVSATQMQARTDKP</sequence>
<dbReference type="InterPro" id="IPR011059">
    <property type="entry name" value="Metal-dep_hydrolase_composite"/>
</dbReference>
<dbReference type="SUPFAM" id="SSF51556">
    <property type="entry name" value="Metallo-dependent hydrolases"/>
    <property type="match status" value="1"/>
</dbReference>
<dbReference type="SUPFAM" id="SSF51338">
    <property type="entry name" value="Composite domain of metallo-dependent hydrolases"/>
    <property type="match status" value="2"/>
</dbReference>
<gene>
    <name evidence="5" type="ORF">E6B08_16475</name>
</gene>
<evidence type="ECO:0000313" key="6">
    <source>
        <dbReference type="Proteomes" id="UP000298551"/>
    </source>
</evidence>
<comment type="similarity">
    <text evidence="1">Belongs to the metallo-dependent hydrolases superfamily. ATZ/TRZ family.</text>
</comment>
<feature type="chain" id="PRO_5020994438" evidence="3">
    <location>
        <begin position="38"/>
        <end position="467"/>
    </location>
</feature>
<evidence type="ECO:0000256" key="1">
    <source>
        <dbReference type="ARBA" id="ARBA00006745"/>
    </source>
</evidence>
<protein>
    <submittedName>
        <fullName evidence="5">Hydrolase</fullName>
    </submittedName>
</protein>
<dbReference type="Proteomes" id="UP000298551">
    <property type="component" value="Chromosome"/>
</dbReference>
<evidence type="ECO:0000259" key="4">
    <source>
        <dbReference type="Pfam" id="PF01979"/>
    </source>
</evidence>
<proteinExistence type="inferred from homology"/>
<reference evidence="6" key="1">
    <citation type="submission" date="2019-04" db="EMBL/GenBank/DDBJ databases">
        <title>Genome sequence of Pseudomonas putida 1290, an auxin catabolizing strain.</title>
        <authorList>
            <person name="Laird T.S."/>
            <person name="Leveau J.H.J."/>
        </authorList>
    </citation>
    <scope>NUCLEOTIDE SEQUENCE [LARGE SCALE GENOMIC DNA]</scope>
    <source>
        <strain evidence="6">1290</strain>
    </source>
</reference>
<keyword evidence="2 5" id="KW-0378">Hydrolase</keyword>